<evidence type="ECO:0000256" key="1">
    <source>
        <dbReference type="SAM" id="Coils"/>
    </source>
</evidence>
<sequence length="338" mass="37165">MDVQGDAAFESFPGESFRFGVVHLGDVGEVWLENDASKKRWTCKVADVAAFAPEGVVLPQKTVLHYVAASLKESASNGGPKLVREDEDKTLQLEVTIKLGVADFAWAPKYVFPMTLVTPATEAQAEQIKLLNAQVQELQEEVKTLKQQMQTVLQAQAAARPAQLQTAESSSTPSPPSVSPRPSPAAPLSVAVVENQTTVATSCRGAQVWGDIIGRPYHKLVQTDEYRETKNPLGATVRSHRQHTCKVCSVLRGNRKRASLSSYYCPACTERFKGGMVFLCDKPRPHDPSEYQNATCSQIWHLMWNNGEDIPHTATSSIRMRKKLKASSSENETSAGRR</sequence>
<name>A0ABD3FMR3_9STRA</name>
<evidence type="ECO:0000313" key="3">
    <source>
        <dbReference type="EMBL" id="KAL3667162.1"/>
    </source>
</evidence>
<proteinExistence type="predicted"/>
<dbReference type="AlphaFoldDB" id="A0ABD3FMR3"/>
<reference evidence="3 4" key="1">
    <citation type="submission" date="2024-09" db="EMBL/GenBank/DDBJ databases">
        <title>Genome sequencing and assembly of Phytophthora oleae, isolate VK10A, causative agent of rot of olive drupes.</title>
        <authorList>
            <person name="Conti Taguali S."/>
            <person name="Riolo M."/>
            <person name="La Spada F."/>
            <person name="Cacciola S.O."/>
            <person name="Dionisio G."/>
        </authorList>
    </citation>
    <scope>NUCLEOTIDE SEQUENCE [LARGE SCALE GENOMIC DNA]</scope>
    <source>
        <strain evidence="3 4">VK10A</strain>
    </source>
</reference>
<feature type="compositionally biased region" description="Pro residues" evidence="2">
    <location>
        <begin position="173"/>
        <end position="185"/>
    </location>
</feature>
<feature type="region of interest" description="Disordered" evidence="2">
    <location>
        <begin position="318"/>
        <end position="338"/>
    </location>
</feature>
<evidence type="ECO:0000256" key="2">
    <source>
        <dbReference type="SAM" id="MobiDB-lite"/>
    </source>
</evidence>
<evidence type="ECO:0000313" key="4">
    <source>
        <dbReference type="Proteomes" id="UP001632037"/>
    </source>
</evidence>
<feature type="coiled-coil region" evidence="1">
    <location>
        <begin position="121"/>
        <end position="155"/>
    </location>
</feature>
<keyword evidence="4" id="KW-1185">Reference proteome</keyword>
<feature type="compositionally biased region" description="Polar residues" evidence="2">
    <location>
        <begin position="326"/>
        <end position="338"/>
    </location>
</feature>
<protein>
    <submittedName>
        <fullName evidence="3">Uncharacterized protein</fullName>
    </submittedName>
</protein>
<dbReference type="Proteomes" id="UP001632037">
    <property type="component" value="Unassembled WGS sequence"/>
</dbReference>
<keyword evidence="1" id="KW-0175">Coiled coil</keyword>
<organism evidence="3 4">
    <name type="scientific">Phytophthora oleae</name>
    <dbReference type="NCBI Taxonomy" id="2107226"/>
    <lineage>
        <taxon>Eukaryota</taxon>
        <taxon>Sar</taxon>
        <taxon>Stramenopiles</taxon>
        <taxon>Oomycota</taxon>
        <taxon>Peronosporomycetes</taxon>
        <taxon>Peronosporales</taxon>
        <taxon>Peronosporaceae</taxon>
        <taxon>Phytophthora</taxon>
    </lineage>
</organism>
<comment type="caution">
    <text evidence="3">The sequence shown here is derived from an EMBL/GenBank/DDBJ whole genome shotgun (WGS) entry which is preliminary data.</text>
</comment>
<feature type="region of interest" description="Disordered" evidence="2">
    <location>
        <begin position="159"/>
        <end position="186"/>
    </location>
</feature>
<gene>
    <name evidence="3" type="ORF">V7S43_008098</name>
</gene>
<accession>A0ABD3FMR3</accession>
<dbReference type="EMBL" id="JBIMZQ010000015">
    <property type="protein sequence ID" value="KAL3667162.1"/>
    <property type="molecule type" value="Genomic_DNA"/>
</dbReference>
<feature type="compositionally biased region" description="Low complexity" evidence="2">
    <location>
        <begin position="159"/>
        <end position="172"/>
    </location>
</feature>